<reference evidence="2" key="1">
    <citation type="journal article" date="2019" name="Int. J. Syst. Evol. Microbiol.">
        <title>The Global Catalogue of Microorganisms (GCM) 10K type strain sequencing project: providing services to taxonomists for standard genome sequencing and annotation.</title>
        <authorList>
            <consortium name="The Broad Institute Genomics Platform"/>
            <consortium name="The Broad Institute Genome Sequencing Center for Infectious Disease"/>
            <person name="Wu L."/>
            <person name="Ma J."/>
        </authorList>
    </citation>
    <scope>NUCLEOTIDE SEQUENCE [LARGE SCALE GENOMIC DNA]</scope>
    <source>
        <strain evidence="2">CCM 8927</strain>
    </source>
</reference>
<sequence>MASKLFLRKPVISIDIKPKMVVYGQNYVSYRIDIYFLLYLGCMYLELYQESILLKILNRRLLVKFVDEKIVLSTMNGNIHFSSYEYFKKLEEGTNDKGKSDKNENAGFEIDKPKDHIIFYRILNKDEPSLGANNLKGAKLLPYKRATWRTSYPDEDRMYGISCFTVIDPYKDSKNGEVKSSFVNDISEISNNRHLLLFPEDDLIKAIEDFVTESKENDMAYSITYGDVEYLKSNVGKRNGLQKDPSYAKQHEWRIKANMDILNDKGNMVLPALDIGLVRDIRDIKFVKIK</sequence>
<gene>
    <name evidence="1" type="ORF">ACFQAV_08865</name>
</gene>
<accession>A0ABW1RLK4</accession>
<dbReference type="RefSeq" id="WP_137610646.1">
    <property type="nucleotide sequence ID" value="NZ_BJDF01000003.1"/>
</dbReference>
<evidence type="ECO:0000313" key="2">
    <source>
        <dbReference type="Proteomes" id="UP001596288"/>
    </source>
</evidence>
<comment type="caution">
    <text evidence="1">The sequence shown here is derived from an EMBL/GenBank/DDBJ whole genome shotgun (WGS) entry which is preliminary data.</text>
</comment>
<name>A0ABW1RLK4_9LACO</name>
<proteinExistence type="predicted"/>
<organism evidence="1 2">
    <name type="scientific">Companilactobacillus huachuanensis</name>
    <dbReference type="NCBI Taxonomy" id="2559914"/>
    <lineage>
        <taxon>Bacteria</taxon>
        <taxon>Bacillati</taxon>
        <taxon>Bacillota</taxon>
        <taxon>Bacilli</taxon>
        <taxon>Lactobacillales</taxon>
        <taxon>Lactobacillaceae</taxon>
        <taxon>Companilactobacillus</taxon>
    </lineage>
</organism>
<dbReference type="EMBL" id="JBHSSF010000020">
    <property type="protein sequence ID" value="MFC6176950.1"/>
    <property type="molecule type" value="Genomic_DNA"/>
</dbReference>
<keyword evidence="2" id="KW-1185">Reference proteome</keyword>
<evidence type="ECO:0000313" key="1">
    <source>
        <dbReference type="EMBL" id="MFC6176950.1"/>
    </source>
</evidence>
<protein>
    <submittedName>
        <fullName evidence="1">Uncharacterized protein</fullName>
    </submittedName>
</protein>
<dbReference type="Proteomes" id="UP001596288">
    <property type="component" value="Unassembled WGS sequence"/>
</dbReference>